<feature type="transmembrane region" description="Helical" evidence="1">
    <location>
        <begin position="32"/>
        <end position="55"/>
    </location>
</feature>
<dbReference type="RefSeq" id="WP_379751398.1">
    <property type="nucleotide sequence ID" value="NZ_JBHTCP010000052.1"/>
</dbReference>
<dbReference type="EMBL" id="JBHTCP010000052">
    <property type="protein sequence ID" value="MFC7373450.1"/>
    <property type="molecule type" value="Genomic_DNA"/>
</dbReference>
<keyword evidence="3" id="KW-1185">Reference proteome</keyword>
<comment type="caution">
    <text evidence="2">The sequence shown here is derived from an EMBL/GenBank/DDBJ whole genome shotgun (WGS) entry which is preliminary data.</text>
</comment>
<proteinExistence type="predicted"/>
<organism evidence="2 3">
    <name type="scientific">Fictibacillus iocasae</name>
    <dbReference type="NCBI Taxonomy" id="2715437"/>
    <lineage>
        <taxon>Bacteria</taxon>
        <taxon>Bacillati</taxon>
        <taxon>Bacillota</taxon>
        <taxon>Bacilli</taxon>
        <taxon>Bacillales</taxon>
        <taxon>Fictibacillaceae</taxon>
        <taxon>Fictibacillus</taxon>
    </lineage>
</organism>
<accession>A0ABW2NSJ6</accession>
<evidence type="ECO:0000256" key="1">
    <source>
        <dbReference type="SAM" id="Phobius"/>
    </source>
</evidence>
<feature type="transmembrane region" description="Helical" evidence="1">
    <location>
        <begin position="5"/>
        <end position="20"/>
    </location>
</feature>
<keyword evidence="1" id="KW-1133">Transmembrane helix</keyword>
<dbReference type="Proteomes" id="UP001596549">
    <property type="component" value="Unassembled WGS sequence"/>
</dbReference>
<sequence>MADDLVFLTLLVLVVIYHIVKNRDLLKQLTVAQLLGTCACYLSAFLLGVFCLYDAGNWISRFISHELLKAIVQFVAIGFTLIFYGYILPYLLKKVTNGVLPKS</sequence>
<name>A0ABW2NSJ6_9BACL</name>
<gene>
    <name evidence="2" type="ORF">ACFQPF_17555</name>
</gene>
<evidence type="ECO:0000313" key="2">
    <source>
        <dbReference type="EMBL" id="MFC7373450.1"/>
    </source>
</evidence>
<reference evidence="3" key="1">
    <citation type="journal article" date="2019" name="Int. J. Syst. Evol. Microbiol.">
        <title>The Global Catalogue of Microorganisms (GCM) 10K type strain sequencing project: providing services to taxonomists for standard genome sequencing and annotation.</title>
        <authorList>
            <consortium name="The Broad Institute Genomics Platform"/>
            <consortium name="The Broad Institute Genome Sequencing Center for Infectious Disease"/>
            <person name="Wu L."/>
            <person name="Ma J."/>
        </authorList>
    </citation>
    <scope>NUCLEOTIDE SEQUENCE [LARGE SCALE GENOMIC DNA]</scope>
    <source>
        <strain evidence="3">NBRC 106396</strain>
    </source>
</reference>
<evidence type="ECO:0000313" key="3">
    <source>
        <dbReference type="Proteomes" id="UP001596549"/>
    </source>
</evidence>
<protein>
    <submittedName>
        <fullName evidence="2">Uncharacterized protein</fullName>
    </submittedName>
</protein>
<keyword evidence="1" id="KW-0812">Transmembrane</keyword>
<keyword evidence="1" id="KW-0472">Membrane</keyword>
<feature type="transmembrane region" description="Helical" evidence="1">
    <location>
        <begin position="67"/>
        <end position="87"/>
    </location>
</feature>